<organism evidence="4 6">
    <name type="scientific">Staphylococcus nepalensis</name>
    <dbReference type="NCBI Taxonomy" id="214473"/>
    <lineage>
        <taxon>Bacteria</taxon>
        <taxon>Bacillati</taxon>
        <taxon>Bacillota</taxon>
        <taxon>Bacilli</taxon>
        <taxon>Bacillales</taxon>
        <taxon>Staphylococcaceae</taxon>
        <taxon>Staphylococcus</taxon>
    </lineage>
</organism>
<comment type="similarity">
    <text evidence="2">Belongs to the ROK (NagC/XylR) family.</text>
</comment>
<reference evidence="5 7" key="3">
    <citation type="submission" date="2018-06" db="EMBL/GenBank/DDBJ databases">
        <authorList>
            <consortium name="Pathogen Informatics"/>
            <person name="Doyle S."/>
        </authorList>
    </citation>
    <scope>NUCLEOTIDE SEQUENCE [LARGE SCALE GENOMIC DNA]</scope>
    <source>
        <strain evidence="5 7">NCTC13834</strain>
    </source>
</reference>
<dbReference type="Proteomes" id="UP000240400">
    <property type="component" value="Unassembled WGS sequence"/>
</dbReference>
<dbReference type="Proteomes" id="UP000254412">
    <property type="component" value="Unassembled WGS sequence"/>
</dbReference>
<keyword evidence="3" id="KW-0859">Xylose metabolism</keyword>
<dbReference type="Pfam" id="PF00480">
    <property type="entry name" value="ROK"/>
    <property type="match status" value="1"/>
</dbReference>
<dbReference type="InterPro" id="IPR036390">
    <property type="entry name" value="WH_DNA-bd_sf"/>
</dbReference>
<protein>
    <submittedName>
        <fullName evidence="4">ROK family transcriptional regulator</fullName>
    </submittedName>
    <submittedName>
        <fullName evidence="5">Xylose repressor</fullName>
    </submittedName>
</protein>
<dbReference type="GO" id="GO:0042732">
    <property type="term" value="P:D-xylose metabolic process"/>
    <property type="evidence" value="ECO:0007669"/>
    <property type="project" value="UniProtKB-KW"/>
</dbReference>
<dbReference type="AlphaFoldDB" id="A0A2T4SD59"/>
<evidence type="ECO:0000313" key="5">
    <source>
        <dbReference type="EMBL" id="SUM53996.1"/>
    </source>
</evidence>
<reference evidence="4 6" key="1">
    <citation type="journal article" date="2016" name="Front. Microbiol.">
        <title>Comprehensive Phylogenetic Analysis of Bovine Non-aureus Staphylococci Species Based on Whole-Genome Sequencing.</title>
        <authorList>
            <person name="Naushad S."/>
            <person name="Barkema H.W."/>
            <person name="Luby C."/>
            <person name="Condas L.A."/>
            <person name="Nobrega D.B."/>
            <person name="Carson D.A."/>
            <person name="De Buck J."/>
        </authorList>
    </citation>
    <scope>NUCLEOTIDE SEQUENCE [LARGE SCALE GENOMIC DNA]</scope>
    <source>
        <strain evidence="4 6">SNUC 4337</strain>
    </source>
</reference>
<dbReference type="InterPro" id="IPR036388">
    <property type="entry name" value="WH-like_DNA-bd_sf"/>
</dbReference>
<dbReference type="RefSeq" id="WP_103372945.1">
    <property type="nucleotide sequence ID" value="NZ_BMCF01000001.1"/>
</dbReference>
<evidence type="ECO:0000256" key="3">
    <source>
        <dbReference type="ARBA" id="ARBA00022629"/>
    </source>
</evidence>
<dbReference type="EMBL" id="PZHR01000007">
    <property type="protein sequence ID" value="PTK60340.1"/>
    <property type="molecule type" value="Genomic_DNA"/>
</dbReference>
<dbReference type="OrthoDB" id="9796533at2"/>
<evidence type="ECO:0000313" key="4">
    <source>
        <dbReference type="EMBL" id="PTK60340.1"/>
    </source>
</evidence>
<dbReference type="InterPro" id="IPR043129">
    <property type="entry name" value="ATPase_NBD"/>
</dbReference>
<keyword evidence="3" id="KW-0119">Carbohydrate metabolism</keyword>
<evidence type="ECO:0000256" key="2">
    <source>
        <dbReference type="ARBA" id="ARBA00006479"/>
    </source>
</evidence>
<evidence type="ECO:0000256" key="1">
    <source>
        <dbReference type="ARBA" id="ARBA00002486"/>
    </source>
</evidence>
<dbReference type="PROSITE" id="PS01125">
    <property type="entry name" value="ROK"/>
    <property type="match status" value="1"/>
</dbReference>
<dbReference type="InterPro" id="IPR049874">
    <property type="entry name" value="ROK_cs"/>
</dbReference>
<comment type="function">
    <text evidence="1">Transcriptional repressor of xylose-utilizing enzymes.</text>
</comment>
<accession>A0A2T4SD59</accession>
<dbReference type="Gene3D" id="3.30.420.40">
    <property type="match status" value="2"/>
</dbReference>
<proteinExistence type="inferred from homology"/>
<gene>
    <name evidence="5" type="primary">xylR</name>
    <name evidence="4" type="ORF">BUZ61_02585</name>
    <name evidence="5" type="ORF">NCTC13834_00279</name>
</gene>
<evidence type="ECO:0000313" key="6">
    <source>
        <dbReference type="Proteomes" id="UP000240400"/>
    </source>
</evidence>
<dbReference type="PANTHER" id="PTHR18964:SF149">
    <property type="entry name" value="BIFUNCTIONAL UDP-N-ACETYLGLUCOSAMINE 2-EPIMERASE_N-ACETYLMANNOSAMINE KINASE"/>
    <property type="match status" value="1"/>
</dbReference>
<evidence type="ECO:0000313" key="7">
    <source>
        <dbReference type="Proteomes" id="UP000254412"/>
    </source>
</evidence>
<dbReference type="InterPro" id="IPR000600">
    <property type="entry name" value="ROK"/>
</dbReference>
<dbReference type="SUPFAM" id="SSF46785">
    <property type="entry name" value="Winged helix' DNA-binding domain"/>
    <property type="match status" value="1"/>
</dbReference>
<dbReference type="SUPFAM" id="SSF53067">
    <property type="entry name" value="Actin-like ATPase domain"/>
    <property type="match status" value="1"/>
</dbReference>
<name>A0A2T4SD59_9STAP</name>
<dbReference type="PANTHER" id="PTHR18964">
    <property type="entry name" value="ROK (REPRESSOR, ORF, KINASE) FAMILY"/>
    <property type="match status" value="1"/>
</dbReference>
<reference evidence="4" key="2">
    <citation type="submission" date="2018-03" db="EMBL/GenBank/DDBJ databases">
        <authorList>
            <person name="Keele B.F."/>
        </authorList>
    </citation>
    <scope>NUCLEOTIDE SEQUENCE</scope>
    <source>
        <strain evidence="4">SNUC 4337</strain>
    </source>
</reference>
<dbReference type="Gene3D" id="1.10.10.10">
    <property type="entry name" value="Winged helix-like DNA-binding domain superfamily/Winged helix DNA-binding domain"/>
    <property type="match status" value="1"/>
</dbReference>
<sequence length="382" mass="43147">MKQIDALDLNENQRRVIQQIFNNKLISRVQISKDLNINKATISSILNKLKEKKLVNEVGHGESTKSGGRKPILLEINKHFGYVISLDIAYGSIEMIYNYFNGEILKHESIPLSNKKMSHVLDLLKQHINTDEKYGTHHGLLGISISVHGIVNNNQEIVHLPFHEIEDISITESIKDIANVPIIVENEANLSAIYECNENNDLEVNNLITLSIHKGIGAGLIIDKKLYRGTDGEAGEIGKTLVSVIQNNHKTFHKIEDICSQDALVHNLEERLNQKLTMTALKKLYYDKNEIVVDEINQFSMRIAILIYNLNMQINPEAIYINCPLINELPDVLEAIKSAFMTYTNKNVEICLTSNVKFSTLLGATLAITQKVLKIDNIKLNF</sequence>
<dbReference type="EMBL" id="UHDS01000001">
    <property type="protein sequence ID" value="SUM53996.1"/>
    <property type="molecule type" value="Genomic_DNA"/>
</dbReference>